<dbReference type="NCBIfam" id="TIGR00663">
    <property type="entry name" value="dnan"/>
    <property type="match status" value="1"/>
</dbReference>
<comment type="subcellular location">
    <subcellularLocation>
        <location evidence="1">Cytoplasm</location>
    </subcellularLocation>
</comment>
<accession>A0A9W6LPW4</accession>
<dbReference type="InterPro" id="IPR022634">
    <property type="entry name" value="DNA_polIII_beta_N"/>
</dbReference>
<evidence type="ECO:0000256" key="8">
    <source>
        <dbReference type="ARBA" id="ARBA00023125"/>
    </source>
</evidence>
<keyword evidence="7" id="KW-0239">DNA-directed DNA polymerase</keyword>
<evidence type="ECO:0000259" key="10">
    <source>
        <dbReference type="Pfam" id="PF02767"/>
    </source>
</evidence>
<evidence type="ECO:0000259" key="11">
    <source>
        <dbReference type="Pfam" id="PF02768"/>
    </source>
</evidence>
<dbReference type="InterPro" id="IPR046938">
    <property type="entry name" value="DNA_clamp_sf"/>
</dbReference>
<protein>
    <submittedName>
        <fullName evidence="12">DNA polymerase III subunit beta</fullName>
    </submittedName>
</protein>
<evidence type="ECO:0000256" key="7">
    <source>
        <dbReference type="ARBA" id="ARBA00022932"/>
    </source>
</evidence>
<dbReference type="InterPro" id="IPR022637">
    <property type="entry name" value="DNA_polIII_beta_cen"/>
</dbReference>
<dbReference type="RefSeq" id="WP_281838087.1">
    <property type="nucleotide sequence ID" value="NZ_BSDY01000046.1"/>
</dbReference>
<keyword evidence="6" id="KW-0235">DNA replication</keyword>
<evidence type="ECO:0000256" key="5">
    <source>
        <dbReference type="ARBA" id="ARBA00022695"/>
    </source>
</evidence>
<keyword evidence="13" id="KW-1185">Reference proteome</keyword>
<dbReference type="GO" id="GO:0003677">
    <property type="term" value="F:DNA binding"/>
    <property type="evidence" value="ECO:0007669"/>
    <property type="project" value="UniProtKB-KW"/>
</dbReference>
<dbReference type="EMBL" id="BSDY01000046">
    <property type="protein sequence ID" value="GLI58323.1"/>
    <property type="molecule type" value="Genomic_DNA"/>
</dbReference>
<evidence type="ECO:0000256" key="6">
    <source>
        <dbReference type="ARBA" id="ARBA00022705"/>
    </source>
</evidence>
<keyword evidence="8" id="KW-0238">DNA-binding</keyword>
<evidence type="ECO:0000256" key="1">
    <source>
        <dbReference type="ARBA" id="ARBA00004496"/>
    </source>
</evidence>
<evidence type="ECO:0000259" key="9">
    <source>
        <dbReference type="Pfam" id="PF00712"/>
    </source>
</evidence>
<dbReference type="PANTHER" id="PTHR30478:SF0">
    <property type="entry name" value="BETA SLIDING CLAMP"/>
    <property type="match status" value="1"/>
</dbReference>
<dbReference type="Proteomes" id="UP001144471">
    <property type="component" value="Unassembled WGS sequence"/>
</dbReference>
<evidence type="ECO:0000256" key="3">
    <source>
        <dbReference type="ARBA" id="ARBA00022490"/>
    </source>
</evidence>
<reference evidence="12" key="1">
    <citation type="submission" date="2022-12" db="EMBL/GenBank/DDBJ databases">
        <title>Reference genome sequencing for broad-spectrum identification of bacterial and archaeal isolates by mass spectrometry.</title>
        <authorList>
            <person name="Sekiguchi Y."/>
            <person name="Tourlousse D.M."/>
        </authorList>
    </citation>
    <scope>NUCLEOTIDE SEQUENCE</scope>
    <source>
        <strain evidence="12">10succ1</strain>
    </source>
</reference>
<evidence type="ECO:0000256" key="2">
    <source>
        <dbReference type="ARBA" id="ARBA00010752"/>
    </source>
</evidence>
<dbReference type="PANTHER" id="PTHR30478">
    <property type="entry name" value="DNA POLYMERASE III SUBUNIT BETA"/>
    <property type="match status" value="1"/>
</dbReference>
<dbReference type="Pfam" id="PF02768">
    <property type="entry name" value="DNA_pol3_beta_3"/>
    <property type="match status" value="1"/>
</dbReference>
<evidence type="ECO:0000313" key="13">
    <source>
        <dbReference type="Proteomes" id="UP001144471"/>
    </source>
</evidence>
<gene>
    <name evidence="12" type="ORF">PM10SUCC1_38370</name>
</gene>
<dbReference type="GO" id="GO:0005737">
    <property type="term" value="C:cytoplasm"/>
    <property type="evidence" value="ECO:0007669"/>
    <property type="project" value="UniProtKB-SubCell"/>
</dbReference>
<dbReference type="SUPFAM" id="SSF55979">
    <property type="entry name" value="DNA clamp"/>
    <property type="match status" value="3"/>
</dbReference>
<keyword evidence="3" id="KW-0963">Cytoplasm</keyword>
<proteinExistence type="inferred from homology"/>
<comment type="caution">
    <text evidence="12">The sequence shown here is derived from an EMBL/GenBank/DDBJ whole genome shotgun (WGS) entry which is preliminary data.</text>
</comment>
<dbReference type="GO" id="GO:0003887">
    <property type="term" value="F:DNA-directed DNA polymerase activity"/>
    <property type="evidence" value="ECO:0007669"/>
    <property type="project" value="UniProtKB-KW"/>
</dbReference>
<sequence length="363" mass="41523">MKLLVNREKFIKALSELSSIIKDNSIRPVISGAKLDAYDNKVKFTGTTLEFNYITHMEAEVSEEGSVAFKIPLVLEYIKLLDEDTLEISVDENKLTIHRAEFSILNVEDFPVVERIEGEELFTIPGEKLIEAFEMVKFSAFPTLDNLAINSIRVSCEEDKMQFISTDSYRLTHYIEEVGCKQTREISIPLESISIICKLLKGVSQEAVAEIRGEIFTLNWEDTFISTRLIEMPFPEYRAIFNNMTHSKTIELNTQDFKKAIKKVMAVARRNQETKNGSYMDFKGNKLTMTVSSGSAKTVQKVDTIKEGDDFKASLNVKFVYDFIDKIDKNVIIKATNSSSMFILEELDNNNYRYILMPLALRD</sequence>
<dbReference type="InterPro" id="IPR022635">
    <property type="entry name" value="DNA_polIII_beta_C"/>
</dbReference>
<dbReference type="GO" id="GO:0009360">
    <property type="term" value="C:DNA polymerase III complex"/>
    <property type="evidence" value="ECO:0007669"/>
    <property type="project" value="InterPro"/>
</dbReference>
<dbReference type="Pfam" id="PF02767">
    <property type="entry name" value="DNA_pol3_beta_2"/>
    <property type="match status" value="1"/>
</dbReference>
<feature type="domain" description="DNA polymerase III beta sliding clamp central" evidence="10">
    <location>
        <begin position="124"/>
        <end position="236"/>
    </location>
</feature>
<dbReference type="GO" id="GO:0006271">
    <property type="term" value="P:DNA strand elongation involved in DNA replication"/>
    <property type="evidence" value="ECO:0007669"/>
    <property type="project" value="TreeGrafter"/>
</dbReference>
<comment type="similarity">
    <text evidence="2">Belongs to the beta sliding clamp family.</text>
</comment>
<feature type="domain" description="DNA polymerase III beta sliding clamp C-terminal" evidence="11">
    <location>
        <begin position="246"/>
        <end position="359"/>
    </location>
</feature>
<dbReference type="AlphaFoldDB" id="A0A9W6LPW4"/>
<keyword evidence="5" id="KW-0548">Nucleotidyltransferase</keyword>
<dbReference type="GO" id="GO:0008408">
    <property type="term" value="F:3'-5' exonuclease activity"/>
    <property type="evidence" value="ECO:0007669"/>
    <property type="project" value="InterPro"/>
</dbReference>
<dbReference type="CDD" id="cd00140">
    <property type="entry name" value="beta_clamp"/>
    <property type="match status" value="1"/>
</dbReference>
<dbReference type="Gene3D" id="3.70.10.10">
    <property type="match status" value="1"/>
</dbReference>
<feature type="domain" description="DNA polymerase III beta sliding clamp N-terminal" evidence="9">
    <location>
        <begin position="1"/>
        <end position="113"/>
    </location>
</feature>
<evidence type="ECO:0000256" key="4">
    <source>
        <dbReference type="ARBA" id="ARBA00022679"/>
    </source>
</evidence>
<keyword evidence="4" id="KW-0808">Transferase</keyword>
<dbReference type="Pfam" id="PF00712">
    <property type="entry name" value="DNA_pol3_beta"/>
    <property type="match status" value="1"/>
</dbReference>
<name>A0A9W6LPW4_9FUSO</name>
<dbReference type="Gene3D" id="3.10.150.10">
    <property type="entry name" value="DNA Polymerase III, subunit A, domain 2"/>
    <property type="match status" value="1"/>
</dbReference>
<dbReference type="InterPro" id="IPR001001">
    <property type="entry name" value="DNA_polIII_beta"/>
</dbReference>
<organism evidence="12 13">
    <name type="scientific">Propionigenium maris DSM 9537</name>
    <dbReference type="NCBI Taxonomy" id="1123000"/>
    <lineage>
        <taxon>Bacteria</taxon>
        <taxon>Fusobacteriati</taxon>
        <taxon>Fusobacteriota</taxon>
        <taxon>Fusobacteriia</taxon>
        <taxon>Fusobacteriales</taxon>
        <taxon>Fusobacteriaceae</taxon>
        <taxon>Propionigenium</taxon>
    </lineage>
</organism>
<dbReference type="SMART" id="SM00480">
    <property type="entry name" value="POL3Bc"/>
    <property type="match status" value="1"/>
</dbReference>
<evidence type="ECO:0000313" key="12">
    <source>
        <dbReference type="EMBL" id="GLI58323.1"/>
    </source>
</evidence>